<accession>K6UDR9</accession>
<protein>
    <submittedName>
        <fullName evidence="1">VIR-like CYIR protein</fullName>
    </submittedName>
</protein>
<dbReference type="EMBL" id="DF157103">
    <property type="protein sequence ID" value="GAB67081.1"/>
    <property type="molecule type" value="Genomic_DNA"/>
</dbReference>
<dbReference type="Pfam" id="PF05795">
    <property type="entry name" value="Plasmodium_Vir"/>
    <property type="match status" value="1"/>
</dbReference>
<dbReference type="KEGG" id="pcy:PCYB_111020"/>
<dbReference type="InterPro" id="IPR008780">
    <property type="entry name" value="Plasmodium_Vir"/>
</dbReference>
<dbReference type="VEuPathDB" id="PlasmoDB:PCYB_111020"/>
<evidence type="ECO:0000313" key="2">
    <source>
        <dbReference type="Proteomes" id="UP000006319"/>
    </source>
</evidence>
<organism evidence="1 2">
    <name type="scientific">Plasmodium cynomolgi (strain B)</name>
    <dbReference type="NCBI Taxonomy" id="1120755"/>
    <lineage>
        <taxon>Eukaryota</taxon>
        <taxon>Sar</taxon>
        <taxon>Alveolata</taxon>
        <taxon>Apicomplexa</taxon>
        <taxon>Aconoidasida</taxon>
        <taxon>Haemosporida</taxon>
        <taxon>Plasmodiidae</taxon>
        <taxon>Plasmodium</taxon>
        <taxon>Plasmodium (Plasmodium)</taxon>
    </lineage>
</organism>
<keyword evidence="2" id="KW-1185">Reference proteome</keyword>
<dbReference type="RefSeq" id="XP_004223028.1">
    <property type="nucleotide sequence ID" value="XM_004222980.1"/>
</dbReference>
<dbReference type="PhylomeDB" id="K6UDR9"/>
<dbReference type="AlphaFoldDB" id="K6UDR9"/>
<proteinExistence type="predicted"/>
<name>K6UDR9_PLACD</name>
<dbReference type="Proteomes" id="UP000006319">
    <property type="component" value="Chromosome 11"/>
</dbReference>
<dbReference type="GeneID" id="14693441"/>
<gene>
    <name evidence="1" type="ORF">PCYB_111020</name>
</gene>
<dbReference type="OMA" id="CEFHEIK"/>
<reference evidence="1 2" key="1">
    <citation type="journal article" date="2012" name="Nat. Genet.">
        <title>Plasmodium cynomolgi genome sequences provide insight into Plasmodium vivax and the monkey malaria clade.</title>
        <authorList>
            <person name="Tachibana S."/>
            <person name="Sullivan S.A."/>
            <person name="Kawai S."/>
            <person name="Nakamura S."/>
            <person name="Kim H.R."/>
            <person name="Goto N."/>
            <person name="Arisue N."/>
            <person name="Palacpac N.M.Q."/>
            <person name="Honma H."/>
            <person name="Yagi M."/>
            <person name="Tougan T."/>
            <person name="Katakai Y."/>
            <person name="Kaneko O."/>
            <person name="Mita T."/>
            <person name="Kita K."/>
            <person name="Yasutomi Y."/>
            <person name="Sutton P.L."/>
            <person name="Shakhbatyan R."/>
            <person name="Horii T."/>
            <person name="Yasunaga T."/>
            <person name="Barnwell J.W."/>
            <person name="Escalante A.A."/>
            <person name="Carlton J.M."/>
            <person name="Tanabe K."/>
        </authorList>
    </citation>
    <scope>NUCLEOTIDE SEQUENCE [LARGE SCALE GENOMIC DNA]</scope>
    <source>
        <strain evidence="1 2">B</strain>
    </source>
</reference>
<dbReference type="OrthoDB" id="388482at2759"/>
<sequence>MSEDVIEYKQLIDNDPTLSKNDLSEFYEKFSRDCEKSNTEGYCNDDMGEDLNGSAKDIFKKLIRNINELIRYNGIYNEKYINKLCIYLKYWFYDKILTKNIDYSNIGNFFDALSQYKGEDTSESKTCEFYQLKLTEIKDIKKLYDYFMFFDGYNSVKSTINDKNIQ</sequence>
<evidence type="ECO:0000313" key="1">
    <source>
        <dbReference type="EMBL" id="GAB67081.1"/>
    </source>
</evidence>